<accession>U2J4J2</accession>
<dbReference type="STRING" id="1346330.M472_13970"/>
<name>U2J4J2_9SPHI</name>
<organism evidence="1 2">
    <name type="scientific">Sphingobacterium paucimobilis HER1398</name>
    <dbReference type="NCBI Taxonomy" id="1346330"/>
    <lineage>
        <taxon>Bacteria</taxon>
        <taxon>Pseudomonadati</taxon>
        <taxon>Bacteroidota</taxon>
        <taxon>Sphingobacteriia</taxon>
        <taxon>Sphingobacteriales</taxon>
        <taxon>Sphingobacteriaceae</taxon>
        <taxon>Sphingobacterium</taxon>
    </lineage>
</organism>
<evidence type="ECO:0000313" key="1">
    <source>
        <dbReference type="EMBL" id="ERJ59874.1"/>
    </source>
</evidence>
<dbReference type="Proteomes" id="UP000016584">
    <property type="component" value="Unassembled WGS sequence"/>
</dbReference>
<sequence>MIIIHIYAYMIAEAINPVMAANTVVILIAREWVVENKSANTPAIGDKKKATSNTPLFPSLYLSSLLMSNSFIGCELCAHK</sequence>
<reference evidence="1 2" key="1">
    <citation type="journal article" date="2013" name="Genome Announc.">
        <title>The Draft Genome Sequence of Sphingomonas paucimobilis Strain HER1398 (Proteobacteria), Host to the Giant PAU Phage, Indicates That It Is a Member of the Genus Sphingobacterium (Bacteroidetes).</title>
        <authorList>
            <person name="White R.A.III."/>
            <person name="Suttle C.A."/>
        </authorList>
    </citation>
    <scope>NUCLEOTIDE SEQUENCE [LARGE SCALE GENOMIC DNA]</scope>
    <source>
        <strain evidence="1 2">HER1398</strain>
    </source>
</reference>
<comment type="caution">
    <text evidence="1">The sequence shown here is derived from an EMBL/GenBank/DDBJ whole genome shotgun (WGS) entry which is preliminary data.</text>
</comment>
<dbReference type="AlphaFoldDB" id="U2J4J2"/>
<evidence type="ECO:0000313" key="2">
    <source>
        <dbReference type="Proteomes" id="UP000016584"/>
    </source>
</evidence>
<keyword evidence="2" id="KW-1185">Reference proteome</keyword>
<gene>
    <name evidence="1" type="ORF">M472_13970</name>
</gene>
<proteinExistence type="predicted"/>
<dbReference type="EMBL" id="ATDL01000012">
    <property type="protein sequence ID" value="ERJ59874.1"/>
    <property type="molecule type" value="Genomic_DNA"/>
</dbReference>
<protein>
    <submittedName>
        <fullName evidence="1">Uncharacterized protein</fullName>
    </submittedName>
</protein>